<evidence type="ECO:0000256" key="1">
    <source>
        <dbReference type="SAM" id="MobiDB-lite"/>
    </source>
</evidence>
<evidence type="ECO:0000259" key="2">
    <source>
        <dbReference type="Pfam" id="PF11268"/>
    </source>
</evidence>
<dbReference type="InterPro" id="IPR021421">
    <property type="entry name" value="DUF3071"/>
</dbReference>
<protein>
    <recommendedName>
        <fullName evidence="2">DUF3071 domain-containing protein</fullName>
    </recommendedName>
</protein>
<comment type="caution">
    <text evidence="3">The sequence shown here is derived from an EMBL/GenBank/DDBJ whole genome shotgun (WGS) entry which is preliminary data.</text>
</comment>
<proteinExistence type="predicted"/>
<feature type="domain" description="DUF3071" evidence="2">
    <location>
        <begin position="1"/>
        <end position="171"/>
    </location>
</feature>
<dbReference type="RefSeq" id="WP_209912588.1">
    <property type="nucleotide sequence ID" value="NZ_JAGIOP010000001.1"/>
</dbReference>
<feature type="region of interest" description="Disordered" evidence="1">
    <location>
        <begin position="222"/>
        <end position="254"/>
    </location>
</feature>
<reference evidence="3 4" key="1">
    <citation type="submission" date="2021-03" db="EMBL/GenBank/DDBJ databases">
        <title>Sequencing the genomes of 1000 actinobacteria strains.</title>
        <authorList>
            <person name="Klenk H.-P."/>
        </authorList>
    </citation>
    <scope>NUCLEOTIDE SEQUENCE [LARGE SCALE GENOMIC DNA]</scope>
    <source>
        <strain evidence="3 4">DSM 46713</strain>
    </source>
</reference>
<evidence type="ECO:0000313" key="4">
    <source>
        <dbReference type="Proteomes" id="UP000694460"/>
    </source>
</evidence>
<dbReference type="InterPro" id="IPR047682">
    <property type="entry name" value="SepH-like"/>
</dbReference>
<dbReference type="Pfam" id="PF11268">
    <property type="entry name" value="DUF3071"/>
    <property type="match status" value="1"/>
</dbReference>
<dbReference type="Proteomes" id="UP000694460">
    <property type="component" value="Unassembled WGS sequence"/>
</dbReference>
<dbReference type="EMBL" id="JAGIOP010000001">
    <property type="protein sequence ID" value="MBP2450201.1"/>
    <property type="molecule type" value="Genomic_DNA"/>
</dbReference>
<organism evidence="3 4">
    <name type="scientific">Mycolicibacterium lutetiense</name>
    <dbReference type="NCBI Taxonomy" id="1641992"/>
    <lineage>
        <taxon>Bacteria</taxon>
        <taxon>Bacillati</taxon>
        <taxon>Actinomycetota</taxon>
        <taxon>Actinomycetes</taxon>
        <taxon>Mycobacteriales</taxon>
        <taxon>Mycobacteriaceae</taxon>
        <taxon>Mycolicibacterium</taxon>
    </lineage>
</organism>
<dbReference type="NCBIfam" id="NF040712">
    <property type="entry name" value="SepH"/>
    <property type="match status" value="1"/>
</dbReference>
<keyword evidence="4" id="KW-1185">Reference proteome</keyword>
<gene>
    <name evidence="3" type="ORF">JOF57_000086</name>
</gene>
<name>A0ABS4ZL34_9MYCO</name>
<evidence type="ECO:0000313" key="3">
    <source>
        <dbReference type="EMBL" id="MBP2450201.1"/>
    </source>
</evidence>
<sequence length="270" mass="29403">MRELRVVGLNVDGRRIICEDDDSKETFSLRVDDRLRAAMRGDKTASNQPEIDVEVQNMLRPKEIQAKIRAGASVEQLATAAGVPIERVERFAHPVLLERARAAELATAAHPVLADGPAVLTLLETVTQAIVARGLDPDSIGWDAWRNEDSRWTVQLAWKAGRSDNVAHFRYSPGAHGGTVSASDDAARQLINPDFGRSLRPVAAVPHLFDNHETHQAHELPAAAPEQYSRPAESAPTPAPPAPKRSRKARATVPAWEDVLLGVRSSGTQP</sequence>
<accession>A0ABS4ZL34</accession>